<dbReference type="Pfam" id="PF03781">
    <property type="entry name" value="FGE-sulfatase"/>
    <property type="match status" value="1"/>
</dbReference>
<dbReference type="InterPro" id="IPR005532">
    <property type="entry name" value="SUMF_dom"/>
</dbReference>
<dbReference type="AlphaFoldDB" id="A0A329VC45"/>
<comment type="caution">
    <text evidence="3">The sequence shown here is derived from an EMBL/GenBank/DDBJ whole genome shotgun (WGS) entry which is preliminary data.</text>
</comment>
<protein>
    <recommendedName>
        <fullName evidence="2">Sulfatase-modifying factor enzyme-like domain-containing protein</fullName>
    </recommendedName>
</protein>
<dbReference type="PANTHER" id="PTHR23150:SF19">
    <property type="entry name" value="FORMYLGLYCINE-GENERATING ENZYME"/>
    <property type="match status" value="1"/>
</dbReference>
<dbReference type="Gene3D" id="3.90.1580.10">
    <property type="entry name" value="paralog of FGE (formylglycine-generating enzyme)"/>
    <property type="match status" value="1"/>
</dbReference>
<feature type="compositionally biased region" description="Basic and acidic residues" evidence="1">
    <location>
        <begin position="259"/>
        <end position="269"/>
    </location>
</feature>
<dbReference type="PROSITE" id="PS51257">
    <property type="entry name" value="PROKAR_LIPOPROTEIN"/>
    <property type="match status" value="1"/>
</dbReference>
<proteinExistence type="predicted"/>
<accession>A0A329VC45</accession>
<feature type="domain" description="Sulfatase-modifying factor enzyme-like" evidence="2">
    <location>
        <begin position="41"/>
        <end position="280"/>
    </location>
</feature>
<dbReference type="RefSeq" id="WP_113026795.1">
    <property type="nucleotide sequence ID" value="NZ_CAWNWQ010000034.1"/>
</dbReference>
<gene>
    <name evidence="3" type="ORF">CKY01_18960</name>
</gene>
<evidence type="ECO:0000313" key="4">
    <source>
        <dbReference type="Proteomes" id="UP000250870"/>
    </source>
</evidence>
<dbReference type="InterPro" id="IPR016187">
    <property type="entry name" value="CTDL_fold"/>
</dbReference>
<evidence type="ECO:0000256" key="1">
    <source>
        <dbReference type="SAM" id="MobiDB-lite"/>
    </source>
</evidence>
<dbReference type="InterPro" id="IPR051043">
    <property type="entry name" value="Sulfatase_Mod_Factor_Kinase"/>
</dbReference>
<reference evidence="3 4" key="1">
    <citation type="journal article" date="2018" name="Int. J. Syst. Evol. Microbiol.">
        <title>Whole-genome-based revisit of Photorhabdus phylogeny: proposal for the elevation of most Photorhabdus subspecies to the species level and description of one novel species Photorhabdus bodei sp. nov., and one novel subspecies Photorhabdus laumondii subsp. clarkei subsp. nov.</title>
        <authorList>
            <person name="Machado R.A.R."/>
            <person name="Wuthrich D."/>
            <person name="Kuhnert P."/>
            <person name="Arce C.C.M."/>
            <person name="Thonen L."/>
            <person name="Ruiz C."/>
            <person name="Zhang X."/>
            <person name="Robert C.A.M."/>
            <person name="Karimi J."/>
            <person name="Kamali S."/>
            <person name="Ma J."/>
            <person name="Bruggmann R."/>
            <person name="Erb M."/>
        </authorList>
    </citation>
    <scope>NUCLEOTIDE SEQUENCE [LARGE SCALE GENOMIC DNA]</scope>
    <source>
        <strain evidence="3 4">BOJ-47</strain>
    </source>
</reference>
<dbReference type="EMBL" id="NSCI01000034">
    <property type="protein sequence ID" value="RAW85596.1"/>
    <property type="molecule type" value="Genomic_DNA"/>
</dbReference>
<organism evidence="3 4">
    <name type="scientific">Photorhabdus laumondii subsp. clarkei</name>
    <dbReference type="NCBI Taxonomy" id="2029685"/>
    <lineage>
        <taxon>Bacteria</taxon>
        <taxon>Pseudomonadati</taxon>
        <taxon>Pseudomonadota</taxon>
        <taxon>Gammaproteobacteria</taxon>
        <taxon>Enterobacterales</taxon>
        <taxon>Morganellaceae</taxon>
        <taxon>Photorhabdus</taxon>
    </lineage>
</organism>
<dbReference type="Proteomes" id="UP000250870">
    <property type="component" value="Unassembled WGS sequence"/>
</dbReference>
<feature type="region of interest" description="Disordered" evidence="1">
    <location>
        <begin position="227"/>
        <end position="315"/>
    </location>
</feature>
<sequence>MMKSILCYPLVVVLVLLTLAGCKDTNKVQAEQQSLVKEVLAEMVPVDGGSFMMGDFGRRVAEHLPYSLDMDNKPEHKVTLDSFKIAKYKVTWGQFNRYREILGLSKTATYNYLKGAKDVESFIRSTGDNYPASVDWQESKDYCQWLGKVSGKKVDLPTEAQWEYAARSRGQLFIFANSNNVYEPGKNFTDGFRPVGSYPPNPLGLYDMMGNGTDWVNDWYSADYYQHSPEHNPQGPEHGNKKVMRGMSGGDGVFSTTITRDKDWLESGKRNPPGYGFRCVVNSPETKNPTLDLKDSHDGEKPTVNPLNKQGVAKS</sequence>
<feature type="compositionally biased region" description="Basic and acidic residues" evidence="1">
    <location>
        <begin position="292"/>
        <end position="301"/>
    </location>
</feature>
<dbReference type="InterPro" id="IPR042095">
    <property type="entry name" value="SUMF_sf"/>
</dbReference>
<dbReference type="GO" id="GO:0120147">
    <property type="term" value="F:formylglycine-generating oxidase activity"/>
    <property type="evidence" value="ECO:0007669"/>
    <property type="project" value="TreeGrafter"/>
</dbReference>
<evidence type="ECO:0000313" key="3">
    <source>
        <dbReference type="EMBL" id="RAW85596.1"/>
    </source>
</evidence>
<evidence type="ECO:0000259" key="2">
    <source>
        <dbReference type="Pfam" id="PF03781"/>
    </source>
</evidence>
<dbReference type="PANTHER" id="PTHR23150">
    <property type="entry name" value="SULFATASE MODIFYING FACTOR 1, 2"/>
    <property type="match status" value="1"/>
</dbReference>
<name>A0A329VC45_9GAMM</name>
<dbReference type="SUPFAM" id="SSF56436">
    <property type="entry name" value="C-type lectin-like"/>
    <property type="match status" value="1"/>
</dbReference>